<keyword evidence="9" id="KW-1185">Reference proteome</keyword>
<dbReference type="InterPro" id="IPR050416">
    <property type="entry name" value="FAD-linked_Oxidoreductase"/>
</dbReference>
<accession>Q5BDS0</accession>
<proteinExistence type="inferred from homology"/>
<dbReference type="GO" id="GO:0071949">
    <property type="term" value="F:FAD binding"/>
    <property type="evidence" value="ECO:0007669"/>
    <property type="project" value="InterPro"/>
</dbReference>
<feature type="chain" id="PRO_5030175810" description="FAD-binding PCMH-type domain-containing protein" evidence="6">
    <location>
        <begin position="18"/>
        <end position="407"/>
    </location>
</feature>
<name>Q5BDS0_EMENI</name>
<dbReference type="GeneID" id="2877080"/>
<evidence type="ECO:0000256" key="3">
    <source>
        <dbReference type="ARBA" id="ARBA00022729"/>
    </source>
</evidence>
<sequence>MRSNIVILSALPLLASAASTSGSWGGGVNYSKIFGGGLSTNASIHYPGQSDYNTTTVQRWSTWAEPIFAVTIKPATDEDVQYINCQQMNLTFLATSGGHGGETGFVTVKHAVNIDLSNFKENVLDLEANALTVGPGNSFSAFETNPYNAGKMLSAMWIGATIGAGIGPYQGLHGLVIDALRSVRLVTASGDIVTASDEENPDLFWAVRGAGANFGIITSATQTAGTVRVSILKRTTSYSDTTLGTTDLFICLLDLFRTQEAAQPWINQLLALNHTQWRNATLPWSEVSQNSGFGTGASVCATGKYNNNPSVGAKQTSASAYIECSTKSKRGVISGRDFSSLMFSKKLRSQLVATSGFDSLQTYINYAHGDEGPEVWYGKDNLPKLVQLKRQWDPEGKFGPGNPIPLA</sequence>
<dbReference type="Gene3D" id="3.40.462.20">
    <property type="match status" value="1"/>
</dbReference>
<dbReference type="InterPro" id="IPR006094">
    <property type="entry name" value="Oxid_FAD_bind_N"/>
</dbReference>
<dbReference type="InParanoid" id="Q5BDS0"/>
<protein>
    <recommendedName>
        <fullName evidence="7">FAD-binding PCMH-type domain-containing protein</fullName>
    </recommendedName>
</protein>
<keyword evidence="5" id="KW-0560">Oxidoreductase</keyword>
<dbReference type="Gene3D" id="3.30.465.10">
    <property type="match status" value="2"/>
</dbReference>
<dbReference type="InterPro" id="IPR016169">
    <property type="entry name" value="FAD-bd_PCMH_sub2"/>
</dbReference>
<accession>C8VS71</accession>
<dbReference type="PROSITE" id="PS51387">
    <property type="entry name" value="FAD_PCMH"/>
    <property type="match status" value="1"/>
</dbReference>
<dbReference type="STRING" id="227321.Q5BDS0"/>
<dbReference type="GO" id="GO:0016491">
    <property type="term" value="F:oxidoreductase activity"/>
    <property type="evidence" value="ECO:0000318"/>
    <property type="project" value="GO_Central"/>
</dbReference>
<dbReference type="SUPFAM" id="SSF56176">
    <property type="entry name" value="FAD-binding/transporter-associated domain-like"/>
    <property type="match status" value="1"/>
</dbReference>
<dbReference type="InterPro" id="IPR012951">
    <property type="entry name" value="BBE"/>
</dbReference>
<feature type="domain" description="FAD-binding PCMH-type" evidence="7">
    <location>
        <begin position="63"/>
        <end position="227"/>
    </location>
</feature>
<evidence type="ECO:0000256" key="5">
    <source>
        <dbReference type="ARBA" id="ARBA00023002"/>
    </source>
</evidence>
<keyword evidence="2" id="KW-0285">Flavoprotein</keyword>
<evidence type="ECO:0000256" key="1">
    <source>
        <dbReference type="ARBA" id="ARBA00005466"/>
    </source>
</evidence>
<dbReference type="PANTHER" id="PTHR42973">
    <property type="entry name" value="BINDING OXIDOREDUCTASE, PUTATIVE (AFU_ORTHOLOGUE AFUA_1G17690)-RELATED"/>
    <property type="match status" value="1"/>
</dbReference>
<organism evidence="8 9">
    <name type="scientific">Emericella nidulans (strain FGSC A4 / ATCC 38163 / CBS 112.46 / NRRL 194 / M139)</name>
    <name type="common">Aspergillus nidulans</name>
    <dbReference type="NCBI Taxonomy" id="227321"/>
    <lineage>
        <taxon>Eukaryota</taxon>
        <taxon>Fungi</taxon>
        <taxon>Dikarya</taxon>
        <taxon>Ascomycota</taxon>
        <taxon>Pezizomycotina</taxon>
        <taxon>Eurotiomycetes</taxon>
        <taxon>Eurotiomycetidae</taxon>
        <taxon>Eurotiales</taxon>
        <taxon>Aspergillaceae</taxon>
        <taxon>Aspergillus</taxon>
        <taxon>Aspergillus subgen. Nidulantes</taxon>
    </lineage>
</organism>
<keyword evidence="3 6" id="KW-0732">Signal</keyword>
<dbReference type="EMBL" id="BN001308">
    <property type="protein sequence ID" value="CBF87741.1"/>
    <property type="molecule type" value="Genomic_DNA"/>
</dbReference>
<dbReference type="Pfam" id="PF08031">
    <property type="entry name" value="BBE"/>
    <property type="match status" value="1"/>
</dbReference>
<evidence type="ECO:0000256" key="6">
    <source>
        <dbReference type="SAM" id="SignalP"/>
    </source>
</evidence>
<keyword evidence="4" id="KW-0274">FAD</keyword>
<evidence type="ECO:0000313" key="9">
    <source>
        <dbReference type="Proteomes" id="UP000000560"/>
    </source>
</evidence>
<dbReference type="Proteomes" id="UP000000560">
    <property type="component" value="Chromosome VIII"/>
</dbReference>
<dbReference type="InterPro" id="IPR016166">
    <property type="entry name" value="FAD-bd_PCMH"/>
</dbReference>
<feature type="signal peptide" evidence="6">
    <location>
        <begin position="1"/>
        <end position="17"/>
    </location>
</feature>
<reference evidence="9" key="1">
    <citation type="journal article" date="2005" name="Nature">
        <title>Sequencing of Aspergillus nidulans and comparative analysis with A. fumigatus and A. oryzae.</title>
        <authorList>
            <person name="Galagan J.E."/>
            <person name="Calvo S.E."/>
            <person name="Cuomo C."/>
            <person name="Ma L.J."/>
            <person name="Wortman J.R."/>
            <person name="Batzoglou S."/>
            <person name="Lee S.I."/>
            <person name="Basturkmen M."/>
            <person name="Spevak C.C."/>
            <person name="Clutterbuck J."/>
            <person name="Kapitonov V."/>
            <person name="Jurka J."/>
            <person name="Scazzocchio C."/>
            <person name="Farman M."/>
            <person name="Butler J."/>
            <person name="Purcell S."/>
            <person name="Harris S."/>
            <person name="Braus G.H."/>
            <person name="Draht O."/>
            <person name="Busch S."/>
            <person name="D'Enfert C."/>
            <person name="Bouchier C."/>
            <person name="Goldman G.H."/>
            <person name="Bell-Pedersen D."/>
            <person name="Griffiths-Jones S."/>
            <person name="Doonan J.H."/>
            <person name="Yu J."/>
            <person name="Vienken K."/>
            <person name="Pain A."/>
            <person name="Freitag M."/>
            <person name="Selker E.U."/>
            <person name="Archer D.B."/>
            <person name="Penalva M.A."/>
            <person name="Oakley B.R."/>
            <person name="Momany M."/>
            <person name="Tanaka T."/>
            <person name="Kumagai T."/>
            <person name="Asai K."/>
            <person name="Machida M."/>
            <person name="Nierman W.C."/>
            <person name="Denning D.W."/>
            <person name="Caddick M."/>
            <person name="Hynes M."/>
            <person name="Paoletti M."/>
            <person name="Fischer R."/>
            <person name="Miller B."/>
            <person name="Dyer P."/>
            <person name="Sachs M.S."/>
            <person name="Osmani S.A."/>
            <person name="Birren B.W."/>
        </authorList>
    </citation>
    <scope>NUCLEOTIDE SEQUENCE [LARGE SCALE GENOMIC DNA]</scope>
    <source>
        <strain evidence="9">FGSC A4 / ATCC 38163 / CBS 112.46 / NRRL 194 / M139</strain>
    </source>
</reference>
<evidence type="ECO:0000313" key="8">
    <source>
        <dbReference type="EMBL" id="CBF87741.1"/>
    </source>
</evidence>
<evidence type="ECO:0000259" key="7">
    <source>
        <dbReference type="PROSITE" id="PS51387"/>
    </source>
</evidence>
<dbReference type="eggNOG" id="ENOG502SJ3M">
    <property type="taxonomic scope" value="Eukaryota"/>
</dbReference>
<dbReference type="OrthoDB" id="415825at2759"/>
<dbReference type="KEGG" id="ani:ANIA_01310"/>
<dbReference type="PANTHER" id="PTHR42973:SF32">
    <property type="entry name" value="FAD-LINKED OXIDOREDUCTASE AFOF"/>
    <property type="match status" value="1"/>
</dbReference>
<dbReference type="OMA" id="FENHHSY"/>
<evidence type="ECO:0000256" key="2">
    <source>
        <dbReference type="ARBA" id="ARBA00022630"/>
    </source>
</evidence>
<gene>
    <name evidence="8" type="ORF">ANIA_01310</name>
</gene>
<dbReference type="Pfam" id="PF01565">
    <property type="entry name" value="FAD_binding_4"/>
    <property type="match status" value="1"/>
</dbReference>
<evidence type="ECO:0000256" key="4">
    <source>
        <dbReference type="ARBA" id="ARBA00022827"/>
    </source>
</evidence>
<dbReference type="RefSeq" id="XP_658914.1">
    <property type="nucleotide sequence ID" value="XM_653822.1"/>
</dbReference>
<dbReference type="InterPro" id="IPR036318">
    <property type="entry name" value="FAD-bd_PCMH-like_sf"/>
</dbReference>
<dbReference type="AlphaFoldDB" id="Q5BDS0"/>
<dbReference type="HOGENOM" id="CLU_018354_0_0_1"/>
<reference evidence="9" key="2">
    <citation type="journal article" date="2009" name="Fungal Genet. Biol.">
        <title>The 2008 update of the Aspergillus nidulans genome annotation: a community effort.</title>
        <authorList>
            <person name="Wortman J.R."/>
            <person name="Gilsenan J.M."/>
            <person name="Joardar V."/>
            <person name="Deegan J."/>
            <person name="Clutterbuck J."/>
            <person name="Andersen M.R."/>
            <person name="Archer D."/>
            <person name="Bencina M."/>
            <person name="Braus G."/>
            <person name="Coutinho P."/>
            <person name="von Dohren H."/>
            <person name="Doonan J."/>
            <person name="Driessen A.J."/>
            <person name="Durek P."/>
            <person name="Espeso E."/>
            <person name="Fekete E."/>
            <person name="Flipphi M."/>
            <person name="Estrada C.G."/>
            <person name="Geysens S."/>
            <person name="Goldman G."/>
            <person name="de Groot P.W."/>
            <person name="Hansen K."/>
            <person name="Harris S.D."/>
            <person name="Heinekamp T."/>
            <person name="Helmstaedt K."/>
            <person name="Henrissat B."/>
            <person name="Hofmann G."/>
            <person name="Homan T."/>
            <person name="Horio T."/>
            <person name="Horiuchi H."/>
            <person name="James S."/>
            <person name="Jones M."/>
            <person name="Karaffa L."/>
            <person name="Karanyi Z."/>
            <person name="Kato M."/>
            <person name="Keller N."/>
            <person name="Kelly D.E."/>
            <person name="Kiel J.A."/>
            <person name="Kim J.M."/>
            <person name="van der Klei I.J."/>
            <person name="Klis F.M."/>
            <person name="Kovalchuk A."/>
            <person name="Krasevec N."/>
            <person name="Kubicek C.P."/>
            <person name="Liu B."/>
            <person name="Maccabe A."/>
            <person name="Meyer V."/>
            <person name="Mirabito P."/>
            <person name="Miskei M."/>
            <person name="Mos M."/>
            <person name="Mullins J."/>
            <person name="Nelson D.R."/>
            <person name="Nielsen J."/>
            <person name="Oakley B.R."/>
            <person name="Osmani S.A."/>
            <person name="Pakula T."/>
            <person name="Paszewski A."/>
            <person name="Paulsen I."/>
            <person name="Pilsyk S."/>
            <person name="Pocsi I."/>
            <person name="Punt P.J."/>
            <person name="Ram A.F."/>
            <person name="Ren Q."/>
            <person name="Robellet X."/>
            <person name="Robson G."/>
            <person name="Seiboth B."/>
            <person name="van Solingen P."/>
            <person name="Specht T."/>
            <person name="Sun J."/>
            <person name="Taheri-Talesh N."/>
            <person name="Takeshita N."/>
            <person name="Ussery D."/>
            <person name="vanKuyk P.A."/>
            <person name="Visser H."/>
            <person name="van de Vondervoort P.J."/>
            <person name="de Vries R.P."/>
            <person name="Walton J."/>
            <person name="Xiang X."/>
            <person name="Xiong Y."/>
            <person name="Zeng A.P."/>
            <person name="Brandt B.W."/>
            <person name="Cornell M.J."/>
            <person name="van den Hondel C.A."/>
            <person name="Visser J."/>
            <person name="Oliver S.G."/>
            <person name="Turner G."/>
        </authorList>
    </citation>
    <scope>GENOME REANNOTATION</scope>
    <source>
        <strain evidence="9">FGSC A4 / ATCC 38163 / CBS 112.46 / NRRL 194 / M139</strain>
    </source>
</reference>
<comment type="similarity">
    <text evidence="1">Belongs to the oxygen-dependent FAD-linked oxidoreductase family.</text>
</comment>